<organism evidence="3 4">
    <name type="scientific">Streptomyces subrutilus</name>
    <dbReference type="NCBI Taxonomy" id="36818"/>
    <lineage>
        <taxon>Bacteria</taxon>
        <taxon>Bacillati</taxon>
        <taxon>Actinomycetota</taxon>
        <taxon>Actinomycetes</taxon>
        <taxon>Kitasatosporales</taxon>
        <taxon>Streptomycetaceae</taxon>
        <taxon>Streptomyces</taxon>
    </lineage>
</organism>
<dbReference type="NCBIfam" id="NF042915">
    <property type="entry name" value="MAB_1171c_fam"/>
    <property type="match status" value="1"/>
</dbReference>
<evidence type="ECO:0000259" key="2">
    <source>
        <dbReference type="Pfam" id="PF20182"/>
    </source>
</evidence>
<feature type="transmembrane region" description="Helical" evidence="1">
    <location>
        <begin position="6"/>
        <end position="24"/>
    </location>
</feature>
<dbReference type="RefSeq" id="WP_069924345.1">
    <property type="nucleotide sequence ID" value="NZ_MEHK01000002.1"/>
</dbReference>
<protein>
    <recommendedName>
        <fullName evidence="2">DUF6545 domain-containing protein</fullName>
    </recommendedName>
</protein>
<feature type="transmembrane region" description="Helical" evidence="1">
    <location>
        <begin position="70"/>
        <end position="91"/>
    </location>
</feature>
<feature type="transmembrane region" description="Helical" evidence="1">
    <location>
        <begin position="218"/>
        <end position="243"/>
    </location>
</feature>
<dbReference type="Proteomes" id="UP000095705">
    <property type="component" value="Unassembled WGS sequence"/>
</dbReference>
<evidence type="ECO:0000256" key="1">
    <source>
        <dbReference type="SAM" id="Phobius"/>
    </source>
</evidence>
<accession>A0A1E5NZT2</accession>
<feature type="domain" description="DUF6545" evidence="2">
    <location>
        <begin position="254"/>
        <end position="381"/>
    </location>
</feature>
<name>A0A1E5NZT2_9ACTN</name>
<feature type="transmembrane region" description="Helical" evidence="1">
    <location>
        <begin position="152"/>
        <end position="174"/>
    </location>
</feature>
<evidence type="ECO:0000313" key="4">
    <source>
        <dbReference type="Proteomes" id="UP000095705"/>
    </source>
</evidence>
<gene>
    <name evidence="3" type="ORF">BGK67_32500</name>
</gene>
<comment type="caution">
    <text evidence="3">The sequence shown here is derived from an EMBL/GenBank/DDBJ whole genome shotgun (WGS) entry which is preliminary data.</text>
</comment>
<dbReference type="InterPro" id="IPR046675">
    <property type="entry name" value="DUF6545"/>
</dbReference>
<dbReference type="STRING" id="36818.BGK67_32500"/>
<proteinExistence type="predicted"/>
<dbReference type="InterPro" id="IPR050039">
    <property type="entry name" value="MAB_1171c-like"/>
</dbReference>
<feature type="transmembrane region" description="Helical" evidence="1">
    <location>
        <begin position="181"/>
        <end position="198"/>
    </location>
</feature>
<dbReference type="AlphaFoldDB" id="A0A1E5NZT2"/>
<feature type="transmembrane region" description="Helical" evidence="1">
    <location>
        <begin position="36"/>
        <end position="58"/>
    </location>
</feature>
<dbReference type="Pfam" id="PF20182">
    <property type="entry name" value="DUF6545"/>
    <property type="match status" value="1"/>
</dbReference>
<keyword evidence="4" id="KW-1185">Reference proteome</keyword>
<reference evidence="3 4" key="1">
    <citation type="submission" date="2016-08" db="EMBL/GenBank/DDBJ databases">
        <title>The complete genome of Streptomyces subrutilus 10-1-1.</title>
        <authorList>
            <person name="Chen X."/>
        </authorList>
    </citation>
    <scope>NUCLEOTIDE SEQUENCE [LARGE SCALE GENOMIC DNA]</scope>
    <source>
        <strain evidence="3 4">10-1-1</strain>
    </source>
</reference>
<evidence type="ECO:0000313" key="3">
    <source>
        <dbReference type="EMBL" id="OEJ22294.1"/>
    </source>
</evidence>
<dbReference type="OrthoDB" id="4328840at2"/>
<dbReference type="EMBL" id="MEHK01000002">
    <property type="protein sequence ID" value="OEJ22294.1"/>
    <property type="molecule type" value="Genomic_DNA"/>
</dbReference>
<sequence length="401" mass="43297">MSNPNGVAFYIPGALLFVAGCLKLPPLWRNPKDELLRSVCILLFVAAGVFAVAAVPSIAAINRISGLPNFAAPVVYAILTAFSGSNLVLIIRWSSGPEEAAQAARWSRWCNWATVTVIATLFGLFALGEAPVERLVDLDTYYANTPYIREMIVLYLVAHTTAAVTMTVLCTRWARVVHGPLRAGLVLIVIGYILNLVYDALKFTAVGARWSGHNLDHLSWPIAPPIAAVSALLIGIGFVLPLLSQRLINLVNPWVRYYRLQPAWRELRVATQHSINLAGGLWTPMEVRVCQLESDIYDGILTLHPCLDPEIHAAALREALKTARTEEDAHAVADAAALAHALVVWTSKTARQGSGADRANDGPLLTSAGGVAGLVRLSKALSKSPIVRATREAAVLESSIR</sequence>
<keyword evidence="1" id="KW-1133">Transmembrane helix</keyword>
<keyword evidence="1" id="KW-0472">Membrane</keyword>
<feature type="transmembrane region" description="Helical" evidence="1">
    <location>
        <begin position="112"/>
        <end position="132"/>
    </location>
</feature>
<keyword evidence="1" id="KW-0812">Transmembrane</keyword>